<evidence type="ECO:0000313" key="1">
    <source>
        <dbReference type="EMBL" id="ETL91106.1"/>
    </source>
</evidence>
<gene>
    <name evidence="1" type="ORF">L917_10310</name>
</gene>
<reference evidence="1" key="1">
    <citation type="submission" date="2013-11" db="EMBL/GenBank/DDBJ databases">
        <title>The Genome Sequence of Phytophthora parasitica CHvinca01.</title>
        <authorList>
            <consortium name="The Broad Institute Genomics Platform"/>
            <person name="Russ C."/>
            <person name="Tyler B."/>
            <person name="Panabieres F."/>
            <person name="Shan W."/>
            <person name="Tripathy S."/>
            <person name="Grunwald N."/>
            <person name="Machado M."/>
            <person name="Johnson C.S."/>
            <person name="Arredondo F."/>
            <person name="Hong C."/>
            <person name="Coffey M."/>
            <person name="Young S.K."/>
            <person name="Zeng Q."/>
            <person name="Gargeya S."/>
            <person name="Fitzgerald M."/>
            <person name="Abouelleil A."/>
            <person name="Alvarado L."/>
            <person name="Chapman S.B."/>
            <person name="Gainer-Dewar J."/>
            <person name="Goldberg J."/>
            <person name="Griggs A."/>
            <person name="Gujja S."/>
            <person name="Hansen M."/>
            <person name="Howarth C."/>
            <person name="Imamovic A."/>
            <person name="Ireland A."/>
            <person name="Larimer J."/>
            <person name="McCowan C."/>
            <person name="Murphy C."/>
            <person name="Pearson M."/>
            <person name="Poon T.W."/>
            <person name="Priest M."/>
            <person name="Roberts A."/>
            <person name="Saif S."/>
            <person name="Shea T."/>
            <person name="Sykes S."/>
            <person name="Wortman J."/>
            <person name="Nusbaum C."/>
            <person name="Birren B."/>
        </authorList>
    </citation>
    <scope>NUCLEOTIDE SEQUENCE [LARGE SCALE GENOMIC DNA]</scope>
    <source>
        <strain evidence="1">CHvinca01</strain>
    </source>
</reference>
<dbReference type="Proteomes" id="UP000054423">
    <property type="component" value="Unassembled WGS sequence"/>
</dbReference>
<sequence>MREKALAIPGFPDEHVYKMVQVAEDHAHTKYDNAASFLSLTEREYVARTAALTVITTPFKPFLQPPKL</sequence>
<accession>W2L124</accession>
<dbReference type="VEuPathDB" id="FungiDB:PPTG_12422"/>
<dbReference type="AlphaFoldDB" id="W2L124"/>
<organism evidence="1">
    <name type="scientific">Phytophthora nicotianae</name>
    <name type="common">Potato buckeye rot agent</name>
    <name type="synonym">Phytophthora parasitica</name>
    <dbReference type="NCBI Taxonomy" id="4792"/>
    <lineage>
        <taxon>Eukaryota</taxon>
        <taxon>Sar</taxon>
        <taxon>Stramenopiles</taxon>
        <taxon>Oomycota</taxon>
        <taxon>Peronosporomycetes</taxon>
        <taxon>Peronosporales</taxon>
        <taxon>Peronosporaceae</taxon>
        <taxon>Phytophthora</taxon>
    </lineage>
</organism>
<proteinExistence type="predicted"/>
<name>W2L124_PHYNI</name>
<dbReference type="EMBL" id="KI680172">
    <property type="protein sequence ID" value="ETL91106.1"/>
    <property type="molecule type" value="Genomic_DNA"/>
</dbReference>
<protein>
    <submittedName>
        <fullName evidence="1">Uncharacterized protein</fullName>
    </submittedName>
</protein>